<dbReference type="SUPFAM" id="SSF109604">
    <property type="entry name" value="HD-domain/PDEase-like"/>
    <property type="match status" value="1"/>
</dbReference>
<evidence type="ECO:0000256" key="2">
    <source>
        <dbReference type="ARBA" id="ARBA00009046"/>
    </source>
</evidence>
<dbReference type="CDD" id="cd09641">
    <property type="entry name" value="Cas3''_I"/>
    <property type="match status" value="1"/>
</dbReference>
<dbReference type="GO" id="GO:0016887">
    <property type="term" value="F:ATP hydrolysis activity"/>
    <property type="evidence" value="ECO:0007669"/>
    <property type="project" value="TreeGrafter"/>
</dbReference>
<dbReference type="Gene3D" id="1.10.3210.30">
    <property type="match status" value="1"/>
</dbReference>
<name>A0AAE6TD07_9BACT</name>
<evidence type="ECO:0000313" key="14">
    <source>
        <dbReference type="EMBL" id="QHV63756.1"/>
    </source>
</evidence>
<dbReference type="SUPFAM" id="SSF52540">
    <property type="entry name" value="P-loop containing nucleoside triphosphate hydrolases"/>
    <property type="match status" value="1"/>
</dbReference>
<feature type="domain" description="Helicase ATP-binding" evidence="11">
    <location>
        <begin position="280"/>
        <end position="452"/>
    </location>
</feature>
<evidence type="ECO:0000313" key="15">
    <source>
        <dbReference type="Proteomes" id="UP000642553"/>
    </source>
</evidence>
<dbReference type="CDD" id="cd17930">
    <property type="entry name" value="DEXHc_cas3"/>
    <property type="match status" value="1"/>
</dbReference>
<dbReference type="InterPro" id="IPR006483">
    <property type="entry name" value="CRISPR-assoc_Cas3_HD"/>
</dbReference>
<evidence type="ECO:0000259" key="13">
    <source>
        <dbReference type="PROSITE" id="PS51643"/>
    </source>
</evidence>
<keyword evidence="4" id="KW-0479">Metal-binding</keyword>
<dbReference type="Pfam" id="PF00270">
    <property type="entry name" value="DEAD"/>
    <property type="match status" value="1"/>
</dbReference>
<dbReference type="RefSeq" id="WP_102722928.1">
    <property type="nucleotide sequence ID" value="NZ_CP029701.1"/>
</dbReference>
<dbReference type="PANTHER" id="PTHR47962:SF5">
    <property type="entry name" value="ATP-DEPENDENT HELICASE LHR-RELATED"/>
    <property type="match status" value="1"/>
</dbReference>
<dbReference type="GO" id="GO:0005524">
    <property type="term" value="F:ATP binding"/>
    <property type="evidence" value="ECO:0007669"/>
    <property type="project" value="UniProtKB-KW"/>
</dbReference>
<dbReference type="InterPro" id="IPR052511">
    <property type="entry name" value="ATP-dep_Helicase"/>
</dbReference>
<keyword evidence="9" id="KW-0051">Antiviral defense</keyword>
<feature type="domain" description="HD Cas3-type" evidence="13">
    <location>
        <begin position="27"/>
        <end position="208"/>
    </location>
</feature>
<dbReference type="AlphaFoldDB" id="A0AAE6TD07"/>
<evidence type="ECO:0000256" key="4">
    <source>
        <dbReference type="ARBA" id="ARBA00022723"/>
    </source>
</evidence>
<comment type="similarity">
    <text evidence="2">In the central section; belongs to the CRISPR-associated helicase Cas3 family.</text>
</comment>
<proteinExistence type="inferred from homology"/>
<keyword evidence="7" id="KW-0347">Helicase</keyword>
<evidence type="ECO:0000256" key="1">
    <source>
        <dbReference type="ARBA" id="ARBA00006847"/>
    </source>
</evidence>
<dbReference type="GO" id="GO:0051607">
    <property type="term" value="P:defense response to virus"/>
    <property type="evidence" value="ECO:0007669"/>
    <property type="project" value="UniProtKB-KW"/>
</dbReference>
<organism evidence="14 15">
    <name type="scientific">Akkermansia massiliensis</name>
    <dbReference type="NCBI Taxonomy" id="2927224"/>
    <lineage>
        <taxon>Bacteria</taxon>
        <taxon>Pseudomonadati</taxon>
        <taxon>Verrucomicrobiota</taxon>
        <taxon>Verrucomicrobiia</taxon>
        <taxon>Verrucomicrobiales</taxon>
        <taxon>Akkermansiaceae</taxon>
        <taxon>Akkermansia</taxon>
    </lineage>
</organism>
<dbReference type="NCBIfam" id="TIGR01587">
    <property type="entry name" value="cas3_core"/>
    <property type="match status" value="1"/>
</dbReference>
<dbReference type="InterPro" id="IPR006474">
    <property type="entry name" value="Helicase_Cas3_CRISPR-ass_core"/>
</dbReference>
<comment type="similarity">
    <text evidence="1">In the N-terminal section; belongs to the CRISPR-associated nuclease Cas3-HD family.</text>
</comment>
<dbReference type="InterPro" id="IPR001650">
    <property type="entry name" value="Helicase_C-like"/>
</dbReference>
<keyword evidence="3" id="KW-0540">Nuclease</keyword>
<evidence type="ECO:0000256" key="9">
    <source>
        <dbReference type="ARBA" id="ARBA00023118"/>
    </source>
</evidence>
<evidence type="ECO:0000256" key="6">
    <source>
        <dbReference type="ARBA" id="ARBA00022801"/>
    </source>
</evidence>
<evidence type="ECO:0000259" key="12">
    <source>
        <dbReference type="PROSITE" id="PS51194"/>
    </source>
</evidence>
<dbReference type="NCBIfam" id="TIGR01596">
    <property type="entry name" value="cas3_HD"/>
    <property type="match status" value="1"/>
</dbReference>
<feature type="domain" description="Helicase C-terminal" evidence="12">
    <location>
        <begin position="483"/>
        <end position="643"/>
    </location>
</feature>
<keyword evidence="6" id="KW-0378">Hydrolase</keyword>
<evidence type="ECO:0000259" key="11">
    <source>
        <dbReference type="PROSITE" id="PS51192"/>
    </source>
</evidence>
<dbReference type="GO" id="GO:0046872">
    <property type="term" value="F:metal ion binding"/>
    <property type="evidence" value="ECO:0007669"/>
    <property type="project" value="UniProtKB-KW"/>
</dbReference>
<gene>
    <name evidence="14" type="ORF">DMI76_10430</name>
</gene>
<evidence type="ECO:0000256" key="7">
    <source>
        <dbReference type="ARBA" id="ARBA00022806"/>
    </source>
</evidence>
<evidence type="ECO:0000256" key="3">
    <source>
        <dbReference type="ARBA" id="ARBA00022722"/>
    </source>
</evidence>
<reference evidence="14" key="1">
    <citation type="submission" date="2018-05" db="EMBL/GenBank/DDBJ databases">
        <title>Complete genome sequnece of Akkermansia muciniphila EB-AMDK-40.</title>
        <authorList>
            <person name="Nam Y.-D."/>
            <person name="Chung W.-H."/>
            <person name="Park Y.S."/>
            <person name="Kang J."/>
        </authorList>
    </citation>
    <scope>NUCLEOTIDE SEQUENCE</scope>
    <source>
        <strain evidence="14">EB-AMDK-40</strain>
    </source>
</reference>
<feature type="region of interest" description="Disordered" evidence="10">
    <location>
        <begin position="95"/>
        <end position="114"/>
    </location>
</feature>
<dbReference type="InterPro" id="IPR027417">
    <property type="entry name" value="P-loop_NTPase"/>
</dbReference>
<dbReference type="EMBL" id="CP029701">
    <property type="protein sequence ID" value="QHV63756.1"/>
    <property type="molecule type" value="Genomic_DNA"/>
</dbReference>
<dbReference type="PROSITE" id="PS51194">
    <property type="entry name" value="HELICASE_CTER"/>
    <property type="match status" value="1"/>
</dbReference>
<dbReference type="InterPro" id="IPR054712">
    <property type="entry name" value="Cas3-like_dom"/>
</dbReference>
<dbReference type="GO" id="GO:0004518">
    <property type="term" value="F:nuclease activity"/>
    <property type="evidence" value="ECO:0007669"/>
    <property type="project" value="UniProtKB-KW"/>
</dbReference>
<evidence type="ECO:0000256" key="8">
    <source>
        <dbReference type="ARBA" id="ARBA00022840"/>
    </source>
</evidence>
<sequence>MNNEKFPIAHRKWLDNETSVDEPLYTFPNDKTDIPGHLNMVRYYVGQLTKELPESIREAWLQWAEAAALWHDLGKFSEEFQRHICLSSSSSETVEQHSGKKVDHSTAGAKHASTHWGTSKTPYGDMLAYVIAGHHAGLPNGADLFLERFYKDIPEWESYAPAEVCSFIEPSPPLLWHKKSQASKRNLGFAVAMQIRMLFSFLTDSDFLGTEHFMSQEKRNMRPSWPEDILEQMSHRVETHLSNMENAPDPAPIQHLRHRIHHQCLSQAQVPQGIYQLNVPTGGGKTLSSLSFALAHARHRHMRRVIYVIPFTSIIDQTSRTFRGVMAPLEEQFGMECVLEHHSNLAADKDTERVRLMSENWDAPLIVTTSVQFFESLFSNRPSTCRKLHSIANSVIIFDEAQSLPSHLLAPCLEAMRTLEKDYGCTLVLCTATQPALECKEEFPIGWPAEELTSLLGTDFERQLELSMQRVTIQHLGEMDQNTLMSHWKTLPDKSALFIVNTTKEAQSLFDAFSSQTSTHILHLSARMFPIHRERVIETVKQELEQEKNIILIATRVIEAGIDISFPVVYRACAGIDSIAQAAGRCNRHGERGGKGLVFIYESTDFPIPGILDDLRAAASATREILAQEPDADLLSPEISNLFFRTYYNNRKDQTNLWDSKNIKDMTQLTPVPEKMFKSLKFKDIDKNFKMIPDASRSIMIAIDQEACHIRERLEILDSQGLYPDKNLRREIQRYSVQVYDNEWPVLQDHGIDSYIDDTIHVLQPSQDVYDEHKGILSLRQSDPAYIGFIC</sequence>
<accession>A0AAE6TD07</accession>
<dbReference type="Pfam" id="PF22590">
    <property type="entry name" value="Cas3-like_C_2"/>
    <property type="match status" value="1"/>
</dbReference>
<evidence type="ECO:0000256" key="5">
    <source>
        <dbReference type="ARBA" id="ARBA00022741"/>
    </source>
</evidence>
<dbReference type="GO" id="GO:0003677">
    <property type="term" value="F:DNA binding"/>
    <property type="evidence" value="ECO:0007669"/>
    <property type="project" value="TreeGrafter"/>
</dbReference>
<dbReference type="InterPro" id="IPR038257">
    <property type="entry name" value="CRISPR-assoc_Cas3_HD_sf"/>
</dbReference>
<dbReference type="PROSITE" id="PS51643">
    <property type="entry name" value="HD_CAS3"/>
    <property type="match status" value="1"/>
</dbReference>
<dbReference type="PANTHER" id="PTHR47962">
    <property type="entry name" value="ATP-DEPENDENT HELICASE LHR-RELATED-RELATED"/>
    <property type="match status" value="1"/>
</dbReference>
<feature type="compositionally biased region" description="Basic and acidic residues" evidence="10">
    <location>
        <begin position="95"/>
        <end position="104"/>
    </location>
</feature>
<dbReference type="PROSITE" id="PS51192">
    <property type="entry name" value="HELICASE_ATP_BIND_1"/>
    <property type="match status" value="1"/>
</dbReference>
<keyword evidence="8" id="KW-0067">ATP-binding</keyword>
<keyword evidence="5" id="KW-0547">Nucleotide-binding</keyword>
<protein>
    <submittedName>
        <fullName evidence="14">CRISPR-associated helicase/endonuclease Cas3</fullName>
    </submittedName>
</protein>
<dbReference type="Gene3D" id="3.40.50.300">
    <property type="entry name" value="P-loop containing nucleotide triphosphate hydrolases"/>
    <property type="match status" value="2"/>
</dbReference>
<dbReference type="CDD" id="cd18785">
    <property type="entry name" value="SF2_C"/>
    <property type="match status" value="1"/>
</dbReference>
<dbReference type="InterPro" id="IPR011545">
    <property type="entry name" value="DEAD/DEAH_box_helicase_dom"/>
</dbReference>
<dbReference type="SMART" id="SM00490">
    <property type="entry name" value="HELICc"/>
    <property type="match status" value="1"/>
</dbReference>
<evidence type="ECO:0000256" key="10">
    <source>
        <dbReference type="SAM" id="MobiDB-lite"/>
    </source>
</evidence>
<dbReference type="GO" id="GO:0004386">
    <property type="term" value="F:helicase activity"/>
    <property type="evidence" value="ECO:0007669"/>
    <property type="project" value="UniProtKB-KW"/>
</dbReference>
<dbReference type="Pfam" id="PF18019">
    <property type="entry name" value="Cas3_HD"/>
    <property type="match status" value="1"/>
</dbReference>
<dbReference type="Proteomes" id="UP000642553">
    <property type="component" value="Chromosome"/>
</dbReference>
<dbReference type="InterPro" id="IPR014001">
    <property type="entry name" value="Helicase_ATP-bd"/>
</dbReference>